<dbReference type="PANTHER" id="PTHR24185:SF1">
    <property type="entry name" value="CALCIUM-INDEPENDENT PHOSPHOLIPASE A2-GAMMA"/>
    <property type="match status" value="1"/>
</dbReference>
<organism evidence="7 8">
    <name type="scientific">Lojkania enalia</name>
    <dbReference type="NCBI Taxonomy" id="147567"/>
    <lineage>
        <taxon>Eukaryota</taxon>
        <taxon>Fungi</taxon>
        <taxon>Dikarya</taxon>
        <taxon>Ascomycota</taxon>
        <taxon>Pezizomycotina</taxon>
        <taxon>Dothideomycetes</taxon>
        <taxon>Pleosporomycetidae</taxon>
        <taxon>Pleosporales</taxon>
        <taxon>Pleosporales incertae sedis</taxon>
        <taxon>Lojkania</taxon>
    </lineage>
</organism>
<feature type="region of interest" description="Disordered" evidence="5">
    <location>
        <begin position="125"/>
        <end position="159"/>
    </location>
</feature>
<dbReference type="PROSITE" id="PS51635">
    <property type="entry name" value="PNPLA"/>
    <property type="match status" value="1"/>
</dbReference>
<dbReference type="GO" id="GO:0047499">
    <property type="term" value="F:calcium-independent phospholipase A2 activity"/>
    <property type="evidence" value="ECO:0007669"/>
    <property type="project" value="TreeGrafter"/>
</dbReference>
<keyword evidence="8" id="KW-1185">Reference proteome</keyword>
<dbReference type="GO" id="GO:0019369">
    <property type="term" value="P:arachidonate metabolic process"/>
    <property type="evidence" value="ECO:0007669"/>
    <property type="project" value="TreeGrafter"/>
</dbReference>
<dbReference type="OrthoDB" id="626167at2759"/>
<sequence>MAISSATTSAIEGTTQVNPGAGSTTDEPRPGILRQPTVQFKDTNSPAHLPIDEYSQGMLGSPIIPIKNRTGTSETEVSKASSKLEERWKRQTVLSFDGGGIRGYSSLLVLKEIMKEVEKIEKEKDATVDSSFHPEDYVTPHNTRNTPEPGKGNFNSQQDQKADESCRYFPCHYFDYIGGTSTGGLIAIMLGRLRMGIGQCLEEYENFGGEIFGHPRWFSIRGPLPSFKEKYNGKRLRNVVETVVENRSSSEQKAVGAGYFGSAKELCKTIVVAYRWTDDSSAPRYGKEVFDGIAVPNSPRAAPTESGAYLFRSYDHWGEPSKNGRRRNIFERNPGPADNIPIWQVARATTAAPTYFDPVAIQNNTFGDGGLGSNNPVQEIFWEVATMHGNNGSVIDLIVSIGTGQADPVKLHSSGPKKILSYHNATKALATDSEEKHIAMEALIENIPGLESVNYLRFNLPREQGLKNMKLDEWKREGQRRPTKRGLRRREESTLDKIKRLTQDYCKRDDVREDIRKVAEKLGSAIGAQ</sequence>
<dbReference type="GO" id="GO:0016020">
    <property type="term" value="C:membrane"/>
    <property type="evidence" value="ECO:0007669"/>
    <property type="project" value="TreeGrafter"/>
</dbReference>
<dbReference type="AlphaFoldDB" id="A0A9P4N5A4"/>
<evidence type="ECO:0000259" key="6">
    <source>
        <dbReference type="PROSITE" id="PS51635"/>
    </source>
</evidence>
<feature type="compositionally biased region" description="Basic and acidic residues" evidence="5">
    <location>
        <begin position="125"/>
        <end position="138"/>
    </location>
</feature>
<evidence type="ECO:0000313" key="7">
    <source>
        <dbReference type="EMBL" id="KAF2266787.1"/>
    </source>
</evidence>
<keyword evidence="1 4" id="KW-0378">Hydrolase</keyword>
<reference evidence="8" key="1">
    <citation type="journal article" date="2020" name="Stud. Mycol.">
        <title>101 Dothideomycetes genomes: A test case for predicting lifestyles and emergence of pathogens.</title>
        <authorList>
            <person name="Haridas S."/>
            <person name="Albert R."/>
            <person name="Binder M."/>
            <person name="Bloem J."/>
            <person name="LaButti K."/>
            <person name="Salamov A."/>
            <person name="Andreopoulos B."/>
            <person name="Baker S."/>
            <person name="Barry K."/>
            <person name="Bills G."/>
            <person name="Bluhm B."/>
            <person name="Cannon C."/>
            <person name="Castanera R."/>
            <person name="Culley D."/>
            <person name="Daum C."/>
            <person name="Ezra D."/>
            <person name="Gonzalez J."/>
            <person name="Henrissat B."/>
            <person name="Kuo A."/>
            <person name="Liang C."/>
            <person name="Lipzen A."/>
            <person name="Lutzoni F."/>
            <person name="Magnuson J."/>
            <person name="Mondo S."/>
            <person name="Nolan M."/>
            <person name="Ohm R."/>
            <person name="Pangilinan J."/>
            <person name="Park H.-J."/>
            <person name="Ramirez L."/>
            <person name="Alfaro M."/>
            <person name="Sun H."/>
            <person name="Tritt A."/>
            <person name="Yoshinaga Y."/>
            <person name="Zwiers L.-H."/>
            <person name="Turgeon B."/>
            <person name="Goodwin S."/>
            <person name="Spatafora J."/>
            <person name="Crous P."/>
            <person name="Grigoriev I."/>
        </authorList>
    </citation>
    <scope>NUCLEOTIDE SEQUENCE [LARGE SCALE GENOMIC DNA]</scope>
    <source>
        <strain evidence="8">CBS 304.66</strain>
    </source>
</reference>
<dbReference type="EMBL" id="ML986595">
    <property type="protein sequence ID" value="KAF2266787.1"/>
    <property type="molecule type" value="Genomic_DNA"/>
</dbReference>
<dbReference type="Proteomes" id="UP000800093">
    <property type="component" value="Unassembled WGS sequence"/>
</dbReference>
<dbReference type="GO" id="GO:0046486">
    <property type="term" value="P:glycerolipid metabolic process"/>
    <property type="evidence" value="ECO:0007669"/>
    <property type="project" value="UniProtKB-ARBA"/>
</dbReference>
<evidence type="ECO:0000256" key="2">
    <source>
        <dbReference type="ARBA" id="ARBA00022963"/>
    </source>
</evidence>
<feature type="active site" description="Proton acceptor" evidence="4">
    <location>
        <position position="368"/>
    </location>
</feature>
<feature type="short sequence motif" description="DGA/G" evidence="4">
    <location>
        <begin position="368"/>
        <end position="370"/>
    </location>
</feature>
<evidence type="ECO:0000256" key="5">
    <source>
        <dbReference type="SAM" id="MobiDB-lite"/>
    </source>
</evidence>
<dbReference type="InterPro" id="IPR016035">
    <property type="entry name" value="Acyl_Trfase/lysoPLipase"/>
</dbReference>
<evidence type="ECO:0000313" key="8">
    <source>
        <dbReference type="Proteomes" id="UP000800093"/>
    </source>
</evidence>
<feature type="short sequence motif" description="GXSXG" evidence="4">
    <location>
        <begin position="179"/>
        <end position="183"/>
    </location>
</feature>
<feature type="short sequence motif" description="GXGXXG" evidence="4">
    <location>
        <begin position="98"/>
        <end position="103"/>
    </location>
</feature>
<keyword evidence="3 4" id="KW-0443">Lipid metabolism</keyword>
<gene>
    <name evidence="7" type="ORF">CC78DRAFT_577707</name>
</gene>
<dbReference type="Pfam" id="PF01734">
    <property type="entry name" value="Patatin"/>
    <property type="match status" value="1"/>
</dbReference>
<feature type="compositionally biased region" description="Polar residues" evidence="5">
    <location>
        <begin position="1"/>
        <end position="25"/>
    </location>
</feature>
<comment type="caution">
    <text evidence="7">The sequence shown here is derived from an EMBL/GenBank/DDBJ whole genome shotgun (WGS) entry which is preliminary data.</text>
</comment>
<dbReference type="GO" id="GO:0016042">
    <property type="term" value="P:lipid catabolic process"/>
    <property type="evidence" value="ECO:0007669"/>
    <property type="project" value="UniProtKB-UniRule"/>
</dbReference>
<dbReference type="SUPFAM" id="SSF52151">
    <property type="entry name" value="FabD/lysophospholipase-like"/>
    <property type="match status" value="1"/>
</dbReference>
<evidence type="ECO:0000256" key="1">
    <source>
        <dbReference type="ARBA" id="ARBA00022801"/>
    </source>
</evidence>
<name>A0A9P4N5A4_9PLEO</name>
<dbReference type="PANTHER" id="PTHR24185">
    <property type="entry name" value="CALCIUM-INDEPENDENT PHOSPHOLIPASE A2-GAMMA"/>
    <property type="match status" value="1"/>
</dbReference>
<keyword evidence="2 4" id="KW-0442">Lipid degradation</keyword>
<feature type="region of interest" description="Disordered" evidence="5">
    <location>
        <begin position="1"/>
        <end position="33"/>
    </location>
</feature>
<accession>A0A9P4N5A4</accession>
<dbReference type="InterPro" id="IPR002641">
    <property type="entry name" value="PNPLA_dom"/>
</dbReference>
<evidence type="ECO:0000256" key="3">
    <source>
        <dbReference type="ARBA" id="ARBA00023098"/>
    </source>
</evidence>
<protein>
    <submittedName>
        <fullName evidence="7">FabD/lysophospholipase-like protein</fullName>
    </submittedName>
</protein>
<feature type="active site" description="Nucleophile" evidence="4">
    <location>
        <position position="181"/>
    </location>
</feature>
<feature type="domain" description="PNPLA" evidence="6">
    <location>
        <begin position="94"/>
        <end position="381"/>
    </location>
</feature>
<evidence type="ECO:0000256" key="4">
    <source>
        <dbReference type="PROSITE-ProRule" id="PRU01161"/>
    </source>
</evidence>
<dbReference type="Gene3D" id="3.40.1090.10">
    <property type="entry name" value="Cytosolic phospholipase A2 catalytic domain"/>
    <property type="match status" value="1"/>
</dbReference>
<proteinExistence type="predicted"/>